<dbReference type="RefSeq" id="WP_138054765.1">
    <property type="nucleotide sequence ID" value="NZ_VAWE01000001.1"/>
</dbReference>
<accession>A0A5R9EB77</accession>
<reference evidence="1 2" key="1">
    <citation type="submission" date="2019-05" db="EMBL/GenBank/DDBJ databases">
        <title>Streptomyces marianii sp. nov., a novel marine actinomycete from southern coast of India.</title>
        <authorList>
            <person name="Iniyan A.M."/>
            <person name="Wink J."/>
            <person name="Ramprasad E."/>
            <person name="Ramana C.V."/>
            <person name="Bunk B."/>
            <person name="Sproer C."/>
            <person name="Joseph F.-J.R.S."/>
            <person name="Vincent S.G.P."/>
        </authorList>
    </citation>
    <scope>NUCLEOTIDE SEQUENCE [LARGE SCALE GENOMIC DNA]</scope>
    <source>
        <strain evidence="1 2">ICN19</strain>
    </source>
</reference>
<name>A0A5R9EB77_9ACTN</name>
<dbReference type="OrthoDB" id="3470041at2"/>
<dbReference type="Gene3D" id="3.10.490.10">
    <property type="entry name" value="Gamma-glutamyl cyclotransferase-like"/>
    <property type="match status" value="1"/>
</dbReference>
<keyword evidence="2" id="KW-1185">Reference proteome</keyword>
<evidence type="ECO:0000313" key="2">
    <source>
        <dbReference type="Proteomes" id="UP000305921"/>
    </source>
</evidence>
<comment type="caution">
    <text evidence="1">The sequence shown here is derived from an EMBL/GenBank/DDBJ whole genome shotgun (WGS) entry which is preliminary data.</text>
</comment>
<proteinExistence type="predicted"/>
<dbReference type="EMBL" id="VAWE01000001">
    <property type="protein sequence ID" value="TLQ45424.1"/>
    <property type="molecule type" value="Genomic_DNA"/>
</dbReference>
<sequence>MNRTRTIDTTTPPGDRSPDTVWYTAYGSNTHLERLSHYLTGGRPRGAARTYPGCRDPRPPAASVPVELPGTLYFATHSPVWRGGRAFYDPGSAGTVRARAHLVTAGQFSDIVAQEMYREPGRDLDLSEALGRGRAELGGGRYETLVCPGVLEGLPVLTFTAPWTLHDVEWTRPSAAYLRHLVAGLMDAGAWPASGIAAYLAACPGAAGHWTAEAVAALTAARRR</sequence>
<organism evidence="1 2">
    <name type="scientific">Streptomyces marianii</name>
    <dbReference type="NCBI Taxonomy" id="1817406"/>
    <lineage>
        <taxon>Bacteria</taxon>
        <taxon>Bacillati</taxon>
        <taxon>Actinomycetota</taxon>
        <taxon>Actinomycetes</taxon>
        <taxon>Kitasatosporales</taxon>
        <taxon>Streptomycetaceae</taxon>
        <taxon>Streptomyces</taxon>
    </lineage>
</organism>
<dbReference type="AlphaFoldDB" id="A0A5R9EB77"/>
<evidence type="ECO:0000313" key="1">
    <source>
        <dbReference type="EMBL" id="TLQ45424.1"/>
    </source>
</evidence>
<gene>
    <name evidence="1" type="ORF">FEF34_22545</name>
</gene>
<dbReference type="Proteomes" id="UP000305921">
    <property type="component" value="Unassembled WGS sequence"/>
</dbReference>
<protein>
    <submittedName>
        <fullName evidence="1">Histone deacetylase</fullName>
    </submittedName>
</protein>